<comment type="similarity">
    <text evidence="4">Belongs to the RTC4 family.</text>
</comment>
<dbReference type="AlphaFoldDB" id="A0A0B1P4G0"/>
<feature type="region of interest" description="Disordered" evidence="8">
    <location>
        <begin position="18"/>
        <end position="44"/>
    </location>
</feature>
<organism evidence="10 11">
    <name type="scientific">Uncinula necator</name>
    <name type="common">Grape powdery mildew</name>
    <dbReference type="NCBI Taxonomy" id="52586"/>
    <lineage>
        <taxon>Eukaryota</taxon>
        <taxon>Fungi</taxon>
        <taxon>Dikarya</taxon>
        <taxon>Ascomycota</taxon>
        <taxon>Pezizomycotina</taxon>
        <taxon>Leotiomycetes</taxon>
        <taxon>Erysiphales</taxon>
        <taxon>Erysiphaceae</taxon>
        <taxon>Erysiphe</taxon>
    </lineage>
</organism>
<dbReference type="EMBL" id="JNVN01002239">
    <property type="protein sequence ID" value="KHJ32215.1"/>
    <property type="molecule type" value="Genomic_DNA"/>
</dbReference>
<reference evidence="10 11" key="1">
    <citation type="journal article" date="2014" name="BMC Genomics">
        <title>Adaptive genomic structural variation in the grape powdery mildew pathogen, Erysiphe necator.</title>
        <authorList>
            <person name="Jones L."/>
            <person name="Riaz S."/>
            <person name="Morales-Cruz A."/>
            <person name="Amrine K.C."/>
            <person name="McGuire B."/>
            <person name="Gubler W.D."/>
            <person name="Walker M.A."/>
            <person name="Cantu D."/>
        </authorList>
    </citation>
    <scope>NUCLEOTIDE SEQUENCE [LARGE SCALE GENOMIC DNA]</scope>
    <source>
        <strain evidence="11">c</strain>
    </source>
</reference>
<feature type="region of interest" description="Disordered" evidence="8">
    <location>
        <begin position="218"/>
        <end position="245"/>
    </location>
</feature>
<dbReference type="PANTHER" id="PTHR41391:SF1">
    <property type="entry name" value="RESTRICTION OF TELOMERE CAPPING PROTEIN 4"/>
    <property type="match status" value="1"/>
</dbReference>
<name>A0A0B1P4G0_UNCNE</name>
<dbReference type="STRING" id="52586.A0A0B1P4G0"/>
<dbReference type="HOGENOM" id="CLU_463215_0_0_1"/>
<dbReference type="InterPro" id="IPR039024">
    <property type="entry name" value="RTC4"/>
</dbReference>
<evidence type="ECO:0000256" key="2">
    <source>
        <dbReference type="ARBA" id="ARBA00004123"/>
    </source>
</evidence>
<evidence type="ECO:0000259" key="9">
    <source>
        <dbReference type="SMART" id="SM01312"/>
    </source>
</evidence>
<dbReference type="Pfam" id="PF14474">
    <property type="entry name" value="RTC4"/>
    <property type="match status" value="1"/>
</dbReference>
<evidence type="ECO:0000256" key="4">
    <source>
        <dbReference type="ARBA" id="ARBA00009461"/>
    </source>
</evidence>
<feature type="region of interest" description="Disordered" evidence="8">
    <location>
        <begin position="137"/>
        <end position="182"/>
    </location>
</feature>
<comment type="caution">
    <text evidence="10">The sequence shown here is derived from an EMBL/GenBank/DDBJ whole genome shotgun (WGS) entry which is preliminary data.</text>
</comment>
<evidence type="ECO:0000256" key="7">
    <source>
        <dbReference type="ARBA" id="ARBA00023242"/>
    </source>
</evidence>
<evidence type="ECO:0000256" key="6">
    <source>
        <dbReference type="ARBA" id="ARBA00022490"/>
    </source>
</evidence>
<gene>
    <name evidence="10" type="ORF">EV44_g5115</name>
</gene>
<feature type="compositionally biased region" description="Low complexity" evidence="8">
    <location>
        <begin position="145"/>
        <end position="171"/>
    </location>
</feature>
<protein>
    <recommendedName>
        <fullName evidence="5">Restriction of telomere capping protein 4</fullName>
    </recommendedName>
</protein>
<sequence>MPPKALQNIKYGQIEYQWPKSSEETEEDIMRPPCCSSSTEEESPGDIEAVLFNRGCKKEEKNEYQDKAIEKTQMASFQSNNSYGGVNSYRLRKRLDSSSQINNTRDLKNYENAELPELPIESFANASHKRIPGRKTYRAVYGKMSHSSSQSTAYSQPNSSQASRSSINKKSTCIKLPSSDSDELEDQISVAFKPPSDEFQLQSSDSDEYEEDNFIAFKPPSEEFKLPNNDPNESEEDSSVAFKPPSDEFLNSTCFRDLESKSLTKAIKKPAYKNCDSSPDSKRIKINSPTNTILDYDFPLPNHNSPKKYHETSPPSFSDPCSSLRLNTQKSAKEQINDDANVLFKTYSDLDCDNRFSLSSDEIVLSQGKGDSDLQMDNYLSMSVMPRCPMCYEPVSPNNLRTCGQMNTRQQEQFCLEHRKKSAKNRWEINRYPHIDWDNLDARISKHHKFLERLISGKESYYRSLLQDKIDRGKDRNLRTATTNLIPGYYGPRGLRIISENLFRKFTPLLKKRIVQDRLIAARGYTPYVQSVLVPEVATLLIQEDMHITLSEAREIMAESVVVGELLHEEVREDFISPAHHKKSSFEED</sequence>
<feature type="domain" description="Restriction of telomere capping protein 4 C-terminal" evidence="9">
    <location>
        <begin position="454"/>
        <end position="570"/>
    </location>
</feature>
<evidence type="ECO:0000256" key="1">
    <source>
        <dbReference type="ARBA" id="ARBA00002738"/>
    </source>
</evidence>
<dbReference type="SMART" id="SM01312">
    <property type="entry name" value="RTC4"/>
    <property type="match status" value="1"/>
</dbReference>
<keyword evidence="6" id="KW-0963">Cytoplasm</keyword>
<accession>A0A0B1P4G0</accession>
<dbReference type="PANTHER" id="PTHR41391">
    <property type="entry name" value="RESTRICTION OF TELOMERE CAPPING PROTEIN 4"/>
    <property type="match status" value="1"/>
</dbReference>
<evidence type="ECO:0000256" key="5">
    <source>
        <dbReference type="ARBA" id="ARBA00015162"/>
    </source>
</evidence>
<keyword evidence="11" id="KW-1185">Reference proteome</keyword>
<comment type="function">
    <text evidence="1">May be involved in a process influencing telomere capping.</text>
</comment>
<evidence type="ECO:0000313" key="11">
    <source>
        <dbReference type="Proteomes" id="UP000030854"/>
    </source>
</evidence>
<dbReference type="GO" id="GO:0005634">
    <property type="term" value="C:nucleus"/>
    <property type="evidence" value="ECO:0007669"/>
    <property type="project" value="UniProtKB-SubCell"/>
</dbReference>
<dbReference type="InterPro" id="IPR028094">
    <property type="entry name" value="RTC4_C"/>
</dbReference>
<evidence type="ECO:0000313" key="10">
    <source>
        <dbReference type="EMBL" id="KHJ32215.1"/>
    </source>
</evidence>
<dbReference type="Proteomes" id="UP000030854">
    <property type="component" value="Unassembled WGS sequence"/>
</dbReference>
<comment type="subcellular location">
    <subcellularLocation>
        <location evidence="3">Cytoplasm</location>
    </subcellularLocation>
    <subcellularLocation>
        <location evidence="2">Nucleus</location>
    </subcellularLocation>
</comment>
<evidence type="ECO:0000256" key="8">
    <source>
        <dbReference type="SAM" id="MobiDB-lite"/>
    </source>
</evidence>
<evidence type="ECO:0000256" key="3">
    <source>
        <dbReference type="ARBA" id="ARBA00004496"/>
    </source>
</evidence>
<dbReference type="GO" id="GO:0005737">
    <property type="term" value="C:cytoplasm"/>
    <property type="evidence" value="ECO:0007669"/>
    <property type="project" value="UniProtKB-SubCell"/>
</dbReference>
<proteinExistence type="inferred from homology"/>
<keyword evidence="7" id="KW-0539">Nucleus</keyword>